<gene>
    <name evidence="2" type="ORF">PSON_ATCC_30995.1.T0420207</name>
</gene>
<name>A0A8S1MXF0_9CILI</name>
<keyword evidence="1" id="KW-0175">Coiled coil</keyword>
<dbReference type="Proteomes" id="UP000692954">
    <property type="component" value="Unassembled WGS sequence"/>
</dbReference>
<reference evidence="2" key="1">
    <citation type="submission" date="2021-01" db="EMBL/GenBank/DDBJ databases">
        <authorList>
            <consortium name="Genoscope - CEA"/>
            <person name="William W."/>
        </authorList>
    </citation>
    <scope>NUCLEOTIDE SEQUENCE</scope>
</reference>
<protein>
    <submittedName>
        <fullName evidence="2">Uncharacterized protein</fullName>
    </submittedName>
</protein>
<evidence type="ECO:0000313" key="2">
    <source>
        <dbReference type="EMBL" id="CAD8081763.1"/>
    </source>
</evidence>
<evidence type="ECO:0000313" key="3">
    <source>
        <dbReference type="Proteomes" id="UP000692954"/>
    </source>
</evidence>
<dbReference type="AlphaFoldDB" id="A0A8S1MXF0"/>
<keyword evidence="3" id="KW-1185">Reference proteome</keyword>
<feature type="coiled-coil region" evidence="1">
    <location>
        <begin position="179"/>
        <end position="285"/>
    </location>
</feature>
<organism evidence="2 3">
    <name type="scientific">Paramecium sonneborni</name>
    <dbReference type="NCBI Taxonomy" id="65129"/>
    <lineage>
        <taxon>Eukaryota</taxon>
        <taxon>Sar</taxon>
        <taxon>Alveolata</taxon>
        <taxon>Ciliophora</taxon>
        <taxon>Intramacronucleata</taxon>
        <taxon>Oligohymenophorea</taxon>
        <taxon>Peniculida</taxon>
        <taxon>Parameciidae</taxon>
        <taxon>Paramecium</taxon>
    </lineage>
</organism>
<dbReference type="OrthoDB" id="302771at2759"/>
<evidence type="ECO:0000256" key="1">
    <source>
        <dbReference type="SAM" id="Coils"/>
    </source>
</evidence>
<accession>A0A8S1MXF0</accession>
<proteinExistence type="predicted"/>
<dbReference type="EMBL" id="CAJJDN010000042">
    <property type="protein sequence ID" value="CAD8081763.1"/>
    <property type="molecule type" value="Genomic_DNA"/>
</dbReference>
<sequence>MNIKLIQYQIVLLLQQFESHVSQLYQIQWKLDNTVINIPLTNDAFDQPFCAQSNFILDQNRNFEEKNTTITFRLNEDIQKEYKINLSKYLNSKLRQINDVLFINDNTQLQIFWKFQKLYEIDLGNNQEQKLNFSPSNIQKQSEVIPKVSVSSIPFIDQKNNEQTTKILKQSIELNDPIIIKLNAENKKLKAYVIDLKRQIDSLTSQKPIFIQAEFEGFLREYQMENEKLRKLLKLQVQKSQSLQEELNILNSQYIQNTLRFQQHIRQLEDRFQEILINCQNYNETINNFQQSALEDHQKLEDLDNKEFQRQIELKKLLKGKIINQISENENIQQKTEANHLSSQDVYEQQNIRQQTQEIYHLLDND</sequence>
<comment type="caution">
    <text evidence="2">The sequence shown here is derived from an EMBL/GenBank/DDBJ whole genome shotgun (WGS) entry which is preliminary data.</text>
</comment>